<feature type="signal peptide" evidence="1">
    <location>
        <begin position="1"/>
        <end position="25"/>
    </location>
</feature>
<feature type="chain" id="PRO_5012504970" description="Secreted protein" evidence="1">
    <location>
        <begin position="26"/>
        <end position="94"/>
    </location>
</feature>
<keyword evidence="3" id="KW-1185">Reference proteome</keyword>
<evidence type="ECO:0008006" key="4">
    <source>
        <dbReference type="Google" id="ProtNLM"/>
    </source>
</evidence>
<accession>A0A1U9QZ95</accession>
<dbReference type="EMBL" id="CP018047">
    <property type="protein sequence ID" value="AQU69530.1"/>
    <property type="molecule type" value="Genomic_DNA"/>
</dbReference>
<dbReference type="RefSeq" id="WP_078078176.1">
    <property type="nucleotide sequence ID" value="NZ_CP018047.1"/>
</dbReference>
<dbReference type="Proteomes" id="UP000189677">
    <property type="component" value="Chromosome"/>
</dbReference>
<evidence type="ECO:0000313" key="2">
    <source>
        <dbReference type="EMBL" id="AQU69530.1"/>
    </source>
</evidence>
<dbReference type="KEGG" id="snw:BBN63_28415"/>
<evidence type="ECO:0000256" key="1">
    <source>
        <dbReference type="SAM" id="SignalP"/>
    </source>
</evidence>
<dbReference type="InterPro" id="IPR045935">
    <property type="entry name" value="DUF6355"/>
</dbReference>
<protein>
    <recommendedName>
        <fullName evidence="4">Secreted protein</fullName>
    </recommendedName>
</protein>
<name>A0A1U9QZ95_STRNV</name>
<evidence type="ECO:0000313" key="3">
    <source>
        <dbReference type="Proteomes" id="UP000189677"/>
    </source>
</evidence>
<reference evidence="2 3" key="1">
    <citation type="submission" date="2016-11" db="EMBL/GenBank/DDBJ databases">
        <title>Complete genome sequence of Streptomyces niveus SCSIO 3406.</title>
        <authorList>
            <person name="Zhu Q."/>
            <person name="Cheng W."/>
            <person name="Song Y."/>
            <person name="Li Q."/>
            <person name="Ju J."/>
        </authorList>
    </citation>
    <scope>NUCLEOTIDE SEQUENCE [LARGE SCALE GENOMIC DNA]</scope>
    <source>
        <strain evidence="2 3">SCSIO 3406</strain>
    </source>
</reference>
<dbReference type="Pfam" id="PF19882">
    <property type="entry name" value="DUF6355"/>
    <property type="match status" value="1"/>
</dbReference>
<proteinExistence type="predicted"/>
<keyword evidence="1" id="KW-0732">Signal</keyword>
<sequence>MRVRQSLPALVGAVAMVLGMSTASAAAPSAAATPCGYYSSSSDSYYNHCTNDGSRIVIEVEVSGWNYEQCVGPGITWLGSKSKVSDAWYVGRTC</sequence>
<gene>
    <name evidence="2" type="ORF">BBN63_28415</name>
</gene>
<dbReference type="AlphaFoldDB" id="A0A1U9QZ95"/>
<dbReference type="OrthoDB" id="3540574at2"/>
<organism evidence="2 3">
    <name type="scientific">Streptomyces niveus</name>
    <name type="common">Streptomyces spheroides</name>
    <dbReference type="NCBI Taxonomy" id="193462"/>
    <lineage>
        <taxon>Bacteria</taxon>
        <taxon>Bacillati</taxon>
        <taxon>Actinomycetota</taxon>
        <taxon>Actinomycetes</taxon>
        <taxon>Kitasatosporales</taxon>
        <taxon>Streptomycetaceae</taxon>
        <taxon>Streptomyces</taxon>
    </lineage>
</organism>